<keyword evidence="2" id="KW-0436">Ligase</keyword>
<reference evidence="4" key="1">
    <citation type="submission" date="2018-03" db="EMBL/GenBank/DDBJ databases">
        <title>A comparative analysis of the Nautiliaceae.</title>
        <authorList>
            <person name="Grosche A."/>
            <person name="Smedile F."/>
            <person name="Vetriani C."/>
        </authorList>
    </citation>
    <scope>NUCLEOTIDE SEQUENCE [LARGE SCALE GENOMIC DNA]</scope>
    <source>
        <strain evidence="4">TB6</strain>
    </source>
</reference>
<protein>
    <submittedName>
        <fullName evidence="2">RNA ligase</fullName>
    </submittedName>
</protein>
<organism evidence="2 3">
    <name type="scientific">Caminibacter pacificus</name>
    <dbReference type="NCBI Taxonomy" id="1424653"/>
    <lineage>
        <taxon>Bacteria</taxon>
        <taxon>Pseudomonadati</taxon>
        <taxon>Campylobacterota</taxon>
        <taxon>Epsilonproteobacteria</taxon>
        <taxon>Nautiliales</taxon>
        <taxon>Nautiliaceae</taxon>
        <taxon>Caminibacter</taxon>
    </lineage>
</organism>
<dbReference type="AlphaFoldDB" id="A0AAJ4UXE9"/>
<keyword evidence="4" id="KW-1185">Reference proteome</keyword>
<name>A0AAJ4UXE9_9BACT</name>
<dbReference type="GO" id="GO:0016874">
    <property type="term" value="F:ligase activity"/>
    <property type="evidence" value="ECO:0007669"/>
    <property type="project" value="UniProtKB-KW"/>
</dbReference>
<evidence type="ECO:0000313" key="3">
    <source>
        <dbReference type="Proteomes" id="UP000272781"/>
    </source>
</evidence>
<dbReference type="EMBL" id="CP027432">
    <property type="protein sequence ID" value="QCI29122.1"/>
    <property type="molecule type" value="Genomic_DNA"/>
</dbReference>
<evidence type="ECO:0000313" key="2">
    <source>
        <dbReference type="EMBL" id="ROR39059.1"/>
    </source>
</evidence>
<evidence type="ECO:0000313" key="4">
    <source>
        <dbReference type="Proteomes" id="UP000298805"/>
    </source>
</evidence>
<evidence type="ECO:0000313" key="1">
    <source>
        <dbReference type="EMBL" id="QCI29122.1"/>
    </source>
</evidence>
<accession>A0AAJ4UXE9</accession>
<dbReference type="Proteomes" id="UP000298805">
    <property type="component" value="Chromosome"/>
</dbReference>
<gene>
    <name evidence="1" type="ORF">C6V80_09190</name>
    <name evidence="2" type="ORF">EDC58_1550</name>
</gene>
<dbReference type="RefSeq" id="WP_123352938.1">
    <property type="nucleotide sequence ID" value="NZ_CP027432.2"/>
</dbReference>
<proteinExistence type="predicted"/>
<dbReference type="Gene3D" id="1.10.3550.20">
    <property type="match status" value="1"/>
</dbReference>
<reference evidence="1" key="3">
    <citation type="submission" date="2019-06" db="EMBL/GenBank/DDBJ databases">
        <title>A comparative analysis of the Nautiliaceae.</title>
        <authorList>
            <person name="Grosche A."/>
            <person name="Smedile F."/>
            <person name="Vetriani C."/>
        </authorList>
    </citation>
    <scope>NUCLEOTIDE SEQUENCE</scope>
    <source>
        <strain evidence="1">TB6</strain>
    </source>
</reference>
<dbReference type="Proteomes" id="UP000272781">
    <property type="component" value="Unassembled WGS sequence"/>
</dbReference>
<reference evidence="2 3" key="2">
    <citation type="submission" date="2018-11" db="EMBL/GenBank/DDBJ databases">
        <title>Genomic Encyclopedia of Type Strains, Phase IV (KMG-IV): sequencing the most valuable type-strain genomes for metagenomic binning, comparative biology and taxonomic classification.</title>
        <authorList>
            <person name="Goeker M."/>
        </authorList>
    </citation>
    <scope>NUCLEOTIDE SEQUENCE [LARGE SCALE GENOMIC DNA]</scope>
    <source>
        <strain evidence="2 3">DSM 27783</strain>
    </source>
</reference>
<sequence length="360" mass="43188">MFYLPSKEECDYIVENSKQFFRKDFEFLGKEVAVYHYKQGDFEEFKKYNAWELRALTFIKNDGKWERFLGIHKFFELNQAPGWMVEDLIDKKIIKVQEKIDGTLMQPILIDGKIYFKSKLRFDSYQALRSNEILKKSPNLKEFILKCFDEGKIPLFEYVSEKSQVVMDYGKEALILIQVRDLKTGEYDLEFEKKAQKYNVECAPVCEPKPLRDYLEEKEVCVSKEGWVLIFEDMKFVKLKTDEYLKRHKILGDIKENNIIQMALDRNIDDLYGILNPKSEKYEYVKEIHELFNKKYHNLKRDIKKALKLPKSEMKKRFANHPQYEVIALCHKRKDLSELDEWLKKQTKKLKGAKKFLERE</sequence>
<dbReference type="EMBL" id="RJVK01000004">
    <property type="protein sequence ID" value="ROR39059.1"/>
    <property type="molecule type" value="Genomic_DNA"/>
</dbReference>